<dbReference type="EMBL" id="CALNXI010002958">
    <property type="protein sequence ID" value="CAH3191586.1"/>
    <property type="molecule type" value="Genomic_DNA"/>
</dbReference>
<evidence type="ECO:0000313" key="1">
    <source>
        <dbReference type="EMBL" id="CAH3191586.1"/>
    </source>
</evidence>
<comment type="caution">
    <text evidence="1">The sequence shown here is derived from an EMBL/GenBank/DDBJ whole genome shotgun (WGS) entry which is preliminary data.</text>
</comment>
<gene>
    <name evidence="1" type="ORF">PEVE_00022110</name>
</gene>
<organism evidence="1 2">
    <name type="scientific">Porites evermanni</name>
    <dbReference type="NCBI Taxonomy" id="104178"/>
    <lineage>
        <taxon>Eukaryota</taxon>
        <taxon>Metazoa</taxon>
        <taxon>Cnidaria</taxon>
        <taxon>Anthozoa</taxon>
        <taxon>Hexacorallia</taxon>
        <taxon>Scleractinia</taxon>
        <taxon>Fungiina</taxon>
        <taxon>Poritidae</taxon>
        <taxon>Porites</taxon>
    </lineage>
</organism>
<name>A0ABN8SLN5_9CNID</name>
<evidence type="ECO:0000313" key="2">
    <source>
        <dbReference type="Proteomes" id="UP001159427"/>
    </source>
</evidence>
<reference evidence="1 2" key="1">
    <citation type="submission" date="2022-05" db="EMBL/GenBank/DDBJ databases">
        <authorList>
            <consortium name="Genoscope - CEA"/>
            <person name="William W."/>
        </authorList>
    </citation>
    <scope>NUCLEOTIDE SEQUENCE [LARGE SCALE GENOMIC DNA]</scope>
</reference>
<dbReference type="Proteomes" id="UP001159427">
    <property type="component" value="Unassembled WGS sequence"/>
</dbReference>
<sequence>MKSLSRTANEAFVRGLQTAPAIGEQLQECDEVEEQGNVDDDRDHDIPEVGEVSADQVILELTRKLFNTQINQFAPEIVQHPNLGFSGVEYQFTSFQQFSTGLESIIVNSGQTKTALVFILPPDKSMVLVIDELGQLVLLESHKHKGVGGIVAAAGSSKVKKIVRIPYIKDRANRDWGGNLVPFDVSFVKLV</sequence>
<proteinExistence type="predicted"/>
<accession>A0ABN8SLN5</accession>
<keyword evidence="2" id="KW-1185">Reference proteome</keyword>
<protein>
    <submittedName>
        <fullName evidence="1">Uncharacterized protein</fullName>
    </submittedName>
</protein>